<gene>
    <name evidence="2" type="ORF">PVAND_015323</name>
</gene>
<reference evidence="2" key="1">
    <citation type="submission" date="2021-03" db="EMBL/GenBank/DDBJ databases">
        <title>Chromosome level genome of the anhydrobiotic midge Polypedilum vanderplanki.</title>
        <authorList>
            <person name="Yoshida Y."/>
            <person name="Kikawada T."/>
            <person name="Gusev O."/>
        </authorList>
    </citation>
    <scope>NUCLEOTIDE SEQUENCE</scope>
    <source>
        <strain evidence="2">NIAS01</strain>
        <tissue evidence="2">Whole body or cell culture</tissue>
    </source>
</reference>
<dbReference type="OrthoDB" id="7798537at2759"/>
<keyword evidence="3" id="KW-1185">Reference proteome</keyword>
<keyword evidence="1" id="KW-0732">Signal</keyword>
<organism evidence="2 3">
    <name type="scientific">Polypedilum vanderplanki</name>
    <name type="common">Sleeping chironomid midge</name>
    <dbReference type="NCBI Taxonomy" id="319348"/>
    <lineage>
        <taxon>Eukaryota</taxon>
        <taxon>Metazoa</taxon>
        <taxon>Ecdysozoa</taxon>
        <taxon>Arthropoda</taxon>
        <taxon>Hexapoda</taxon>
        <taxon>Insecta</taxon>
        <taxon>Pterygota</taxon>
        <taxon>Neoptera</taxon>
        <taxon>Endopterygota</taxon>
        <taxon>Diptera</taxon>
        <taxon>Nematocera</taxon>
        <taxon>Chironomoidea</taxon>
        <taxon>Chironomidae</taxon>
        <taxon>Chironominae</taxon>
        <taxon>Polypedilum</taxon>
        <taxon>Polypedilum</taxon>
    </lineage>
</organism>
<dbReference type="Gene3D" id="2.40.128.20">
    <property type="match status" value="1"/>
</dbReference>
<dbReference type="EMBL" id="JADBJN010000004">
    <property type="protein sequence ID" value="KAG5667340.1"/>
    <property type="molecule type" value="Genomic_DNA"/>
</dbReference>
<sequence>MKLIVKILFFYFILKVSSKTIPLKDGQKCPDFKNCTTPGLKVNKDFLNGLYFFYANIPFYFAEGQKCSYYNFTSKPNNVIGTVKNEWSISTDVLRKTTAEFFIDTDGSLGTNFTELQVPVKYTVVAQTFDYMILMTCNECGFLSKLGSGIGGHAISRFQEPPCDISEAILDKFKQCGIPDEYIQIQNQQDCHQCNPKKKRKYHH</sequence>
<proteinExistence type="predicted"/>
<evidence type="ECO:0000256" key="1">
    <source>
        <dbReference type="SAM" id="SignalP"/>
    </source>
</evidence>
<dbReference type="AlphaFoldDB" id="A0A9J6BBY4"/>
<evidence type="ECO:0000313" key="3">
    <source>
        <dbReference type="Proteomes" id="UP001107558"/>
    </source>
</evidence>
<accession>A0A9J6BBY4</accession>
<feature type="signal peptide" evidence="1">
    <location>
        <begin position="1"/>
        <end position="18"/>
    </location>
</feature>
<name>A0A9J6BBY4_POLVA</name>
<evidence type="ECO:0000313" key="2">
    <source>
        <dbReference type="EMBL" id="KAG5667340.1"/>
    </source>
</evidence>
<dbReference type="Proteomes" id="UP001107558">
    <property type="component" value="Chromosome 4"/>
</dbReference>
<comment type="caution">
    <text evidence="2">The sequence shown here is derived from an EMBL/GenBank/DDBJ whole genome shotgun (WGS) entry which is preliminary data.</text>
</comment>
<dbReference type="SUPFAM" id="SSF50814">
    <property type="entry name" value="Lipocalins"/>
    <property type="match status" value="1"/>
</dbReference>
<protein>
    <submittedName>
        <fullName evidence="2">Uncharacterized protein</fullName>
    </submittedName>
</protein>
<feature type="chain" id="PRO_5039955138" evidence="1">
    <location>
        <begin position="19"/>
        <end position="204"/>
    </location>
</feature>
<dbReference type="InterPro" id="IPR012674">
    <property type="entry name" value="Calycin"/>
</dbReference>